<evidence type="ECO:0000256" key="1">
    <source>
        <dbReference type="SAM" id="SignalP"/>
    </source>
</evidence>
<evidence type="ECO:0008006" key="4">
    <source>
        <dbReference type="Google" id="ProtNLM"/>
    </source>
</evidence>
<name>A0AAD7G129_MYCRO</name>
<keyword evidence="1" id="KW-0732">Signal</keyword>
<accession>A0AAD7G129</accession>
<organism evidence="2 3">
    <name type="scientific">Mycena rosella</name>
    <name type="common">Pink bonnet</name>
    <name type="synonym">Agaricus rosellus</name>
    <dbReference type="NCBI Taxonomy" id="1033263"/>
    <lineage>
        <taxon>Eukaryota</taxon>
        <taxon>Fungi</taxon>
        <taxon>Dikarya</taxon>
        <taxon>Basidiomycota</taxon>
        <taxon>Agaricomycotina</taxon>
        <taxon>Agaricomycetes</taxon>
        <taxon>Agaricomycetidae</taxon>
        <taxon>Agaricales</taxon>
        <taxon>Marasmiineae</taxon>
        <taxon>Mycenaceae</taxon>
        <taxon>Mycena</taxon>
    </lineage>
</organism>
<keyword evidence="3" id="KW-1185">Reference proteome</keyword>
<reference evidence="2" key="1">
    <citation type="submission" date="2023-03" db="EMBL/GenBank/DDBJ databases">
        <title>Massive genome expansion in bonnet fungi (Mycena s.s.) driven by repeated elements and novel gene families across ecological guilds.</title>
        <authorList>
            <consortium name="Lawrence Berkeley National Laboratory"/>
            <person name="Harder C.B."/>
            <person name="Miyauchi S."/>
            <person name="Viragh M."/>
            <person name="Kuo A."/>
            <person name="Thoen E."/>
            <person name="Andreopoulos B."/>
            <person name="Lu D."/>
            <person name="Skrede I."/>
            <person name="Drula E."/>
            <person name="Henrissat B."/>
            <person name="Morin E."/>
            <person name="Kohler A."/>
            <person name="Barry K."/>
            <person name="LaButti K."/>
            <person name="Morin E."/>
            <person name="Salamov A."/>
            <person name="Lipzen A."/>
            <person name="Mereny Z."/>
            <person name="Hegedus B."/>
            <person name="Baldrian P."/>
            <person name="Stursova M."/>
            <person name="Weitz H."/>
            <person name="Taylor A."/>
            <person name="Grigoriev I.V."/>
            <person name="Nagy L.G."/>
            <person name="Martin F."/>
            <person name="Kauserud H."/>
        </authorList>
    </citation>
    <scope>NUCLEOTIDE SEQUENCE</scope>
    <source>
        <strain evidence="2">CBHHK067</strain>
    </source>
</reference>
<comment type="caution">
    <text evidence="2">The sequence shown here is derived from an EMBL/GenBank/DDBJ whole genome shotgun (WGS) entry which is preliminary data.</text>
</comment>
<protein>
    <recommendedName>
        <fullName evidence="4">Secreted protein</fullName>
    </recommendedName>
</protein>
<evidence type="ECO:0000313" key="2">
    <source>
        <dbReference type="EMBL" id="KAJ7656638.1"/>
    </source>
</evidence>
<gene>
    <name evidence="2" type="ORF">B0H17DRAFT_1146126</name>
</gene>
<evidence type="ECO:0000313" key="3">
    <source>
        <dbReference type="Proteomes" id="UP001221757"/>
    </source>
</evidence>
<dbReference type="AlphaFoldDB" id="A0AAD7G129"/>
<dbReference type="EMBL" id="JARKIE010000298">
    <property type="protein sequence ID" value="KAJ7656638.1"/>
    <property type="molecule type" value="Genomic_DNA"/>
</dbReference>
<feature type="chain" id="PRO_5041922036" description="Secreted protein" evidence="1">
    <location>
        <begin position="22"/>
        <end position="140"/>
    </location>
</feature>
<dbReference type="Proteomes" id="UP001221757">
    <property type="component" value="Unassembled WGS sequence"/>
</dbReference>
<sequence length="140" mass="14532">MRRSADFGLFSLLSLGSLTAAVNSKGKCAHRTRHCPELIQLRRPQATILNGIVSSLLTADAVGTALLPAFPSGASAPGGGSQIPTPTLGEMAHLRLPDPAGRSVHGPGLTWAPLGILAGGNPASFGRLATHIRFIQWTVH</sequence>
<proteinExistence type="predicted"/>
<feature type="signal peptide" evidence="1">
    <location>
        <begin position="1"/>
        <end position="21"/>
    </location>
</feature>